<dbReference type="InterPro" id="IPR038475">
    <property type="entry name" value="RecG_C_sf"/>
</dbReference>
<organism evidence="1 2">
    <name type="scientific">Kouleothrix aurantiaca</name>
    <dbReference type="NCBI Taxonomy" id="186479"/>
    <lineage>
        <taxon>Bacteria</taxon>
        <taxon>Bacillati</taxon>
        <taxon>Chloroflexota</taxon>
        <taxon>Chloroflexia</taxon>
        <taxon>Chloroflexales</taxon>
        <taxon>Roseiflexineae</taxon>
        <taxon>Roseiflexaceae</taxon>
        <taxon>Kouleothrix</taxon>
    </lineage>
</organism>
<sequence>MTDYIDLQKLRSIDSLPIRGVGPEHLDPEKTAEHITRAVERRRYRGPAGVEAFWKNTGCLAEDDNDLCATIAGIMCFGRNPQSVFPNAIISLVHYTGSYVHSNEVLNRDRIDGTIFDQASRVQEYLFNNMRKGMNLENLHRGSLEREDVYQWPLPAVREALVNLLGHRDYTQRGVVADVLMFPTHILMTNPGGLPAGVTVDRIAEVHESRNPIIAEILRQAGLGEEAGQGVDTILREYERARLPRPQFEDLDHKFFRVTLVGRAPETFYEGGVYAKLTDRQRRILAIVRTLGGQATAQQITGQLNTTGDPIQHRQVNRETTQLIEIGLLRRVGGSHQTQYELTENTPTQASFFSPNS</sequence>
<dbReference type="Pfam" id="PF13749">
    <property type="entry name" value="HATPase_c_4"/>
    <property type="match status" value="1"/>
</dbReference>
<protein>
    <submittedName>
        <fullName evidence="1">Uncharacterized protein</fullName>
    </submittedName>
</protein>
<reference evidence="1 2" key="1">
    <citation type="submission" date="2015-09" db="EMBL/GenBank/DDBJ databases">
        <title>Draft genome sequence of Kouleothrix aurantiaca JCM 19913.</title>
        <authorList>
            <person name="Hemp J."/>
        </authorList>
    </citation>
    <scope>NUCLEOTIDE SEQUENCE [LARGE SCALE GENOMIC DNA]</scope>
    <source>
        <strain evidence="1 2">COM-B</strain>
    </source>
</reference>
<dbReference type="PANTHER" id="PTHR30595:SF6">
    <property type="entry name" value="SCHLAFEN ALBA-2 DOMAIN-CONTAINING PROTEIN"/>
    <property type="match status" value="1"/>
</dbReference>
<dbReference type="AlphaFoldDB" id="A0A0N8PSY1"/>
<name>A0A0N8PSY1_9CHLR</name>
<accession>A0A0N8PSY1</accession>
<dbReference type="EMBL" id="LJCR01000137">
    <property type="protein sequence ID" value="KPV53989.1"/>
    <property type="molecule type" value="Genomic_DNA"/>
</dbReference>
<evidence type="ECO:0000313" key="1">
    <source>
        <dbReference type="EMBL" id="KPV53989.1"/>
    </source>
</evidence>
<evidence type="ECO:0000313" key="2">
    <source>
        <dbReference type="Proteomes" id="UP000050509"/>
    </source>
</evidence>
<dbReference type="Proteomes" id="UP000050509">
    <property type="component" value="Unassembled WGS sequence"/>
</dbReference>
<keyword evidence="2" id="KW-1185">Reference proteome</keyword>
<comment type="caution">
    <text evidence="1">The sequence shown here is derived from an EMBL/GenBank/DDBJ whole genome shotgun (WGS) entry which is preliminary data.</text>
</comment>
<dbReference type="Gene3D" id="3.30.565.60">
    <property type="match status" value="1"/>
</dbReference>
<gene>
    <name evidence="1" type="ORF">SE17_06430</name>
</gene>
<proteinExistence type="predicted"/>
<dbReference type="PANTHER" id="PTHR30595">
    <property type="entry name" value="GLPR-RELATED TRANSCRIPTIONAL REPRESSOR"/>
    <property type="match status" value="1"/>
</dbReference>